<dbReference type="PANTHER" id="PTHR38360">
    <property type="entry name" value="OS03G0120000 PROTEIN"/>
    <property type="match status" value="1"/>
</dbReference>
<evidence type="ECO:0000256" key="1">
    <source>
        <dbReference type="SAM" id="MobiDB-lite"/>
    </source>
</evidence>
<feature type="compositionally biased region" description="Polar residues" evidence="1">
    <location>
        <begin position="1207"/>
        <end position="1224"/>
    </location>
</feature>
<accession>A0ABQ7GGJ0</accession>
<evidence type="ECO:0000313" key="5">
    <source>
        <dbReference type="Proteomes" id="UP000815325"/>
    </source>
</evidence>
<gene>
    <name evidence="4" type="ORF">DUNSADRAFT_9920</name>
</gene>
<keyword evidence="2" id="KW-0472">Membrane</keyword>
<evidence type="ECO:0000256" key="2">
    <source>
        <dbReference type="SAM" id="Phobius"/>
    </source>
</evidence>
<dbReference type="Proteomes" id="UP000815325">
    <property type="component" value="Unassembled WGS sequence"/>
</dbReference>
<keyword evidence="2" id="KW-0812">Transmembrane</keyword>
<organism evidence="4 5">
    <name type="scientific">Dunaliella salina</name>
    <name type="common">Green alga</name>
    <name type="synonym">Protococcus salinus</name>
    <dbReference type="NCBI Taxonomy" id="3046"/>
    <lineage>
        <taxon>Eukaryota</taxon>
        <taxon>Viridiplantae</taxon>
        <taxon>Chlorophyta</taxon>
        <taxon>core chlorophytes</taxon>
        <taxon>Chlorophyceae</taxon>
        <taxon>CS clade</taxon>
        <taxon>Chlamydomonadales</taxon>
        <taxon>Dunaliellaceae</taxon>
        <taxon>Dunaliella</taxon>
    </lineage>
</organism>
<comment type="caution">
    <text evidence="4">The sequence shown here is derived from an EMBL/GenBank/DDBJ whole genome shotgun (WGS) entry which is preliminary data.</text>
</comment>
<feature type="chain" id="PRO_5047165795" evidence="3">
    <location>
        <begin position="25"/>
        <end position="1233"/>
    </location>
</feature>
<feature type="region of interest" description="Disordered" evidence="1">
    <location>
        <begin position="1095"/>
        <end position="1125"/>
    </location>
</feature>
<dbReference type="EMBL" id="MU069795">
    <property type="protein sequence ID" value="KAF5833722.1"/>
    <property type="molecule type" value="Genomic_DNA"/>
</dbReference>
<feature type="transmembrane region" description="Helical" evidence="2">
    <location>
        <begin position="1133"/>
        <end position="1159"/>
    </location>
</feature>
<feature type="compositionally biased region" description="Low complexity" evidence="1">
    <location>
        <begin position="1095"/>
        <end position="1109"/>
    </location>
</feature>
<dbReference type="PANTHER" id="PTHR38360:SF1">
    <property type="entry name" value="F12P19.7"/>
    <property type="match status" value="1"/>
</dbReference>
<evidence type="ECO:0000313" key="4">
    <source>
        <dbReference type="EMBL" id="KAF5833722.1"/>
    </source>
</evidence>
<reference evidence="4" key="1">
    <citation type="submission" date="2017-08" db="EMBL/GenBank/DDBJ databases">
        <authorList>
            <person name="Polle J.E."/>
            <person name="Barry K."/>
            <person name="Cushman J."/>
            <person name="Schmutz J."/>
            <person name="Tran D."/>
            <person name="Hathwaick L.T."/>
            <person name="Yim W.C."/>
            <person name="Jenkins J."/>
            <person name="Mckie-Krisberg Z.M."/>
            <person name="Prochnik S."/>
            <person name="Lindquist E."/>
            <person name="Dockter R.B."/>
            <person name="Adam C."/>
            <person name="Molina H."/>
            <person name="Bunkerborg J."/>
            <person name="Jin E."/>
            <person name="Buchheim M."/>
            <person name="Magnuson J."/>
        </authorList>
    </citation>
    <scope>NUCLEOTIDE SEQUENCE</scope>
    <source>
        <strain evidence="4">CCAP 19/18</strain>
    </source>
</reference>
<keyword evidence="3" id="KW-0732">Signal</keyword>
<keyword evidence="2" id="KW-1133">Transmembrane helix</keyword>
<name>A0ABQ7GGJ0_DUNSA</name>
<keyword evidence="5" id="KW-1185">Reference proteome</keyword>
<evidence type="ECO:0000256" key="3">
    <source>
        <dbReference type="SAM" id="SignalP"/>
    </source>
</evidence>
<sequence>MPCKLAVCSILFLLFSSFHRPASTVPVEWSRPDADCLPSSAASALNSSVSVFPEHARAKVEYAADFTLEYRSTYKVLRNTWRDETYILHQCGTEKPSIHEEFPGAKHFSIPLNAVSAPDTTLLDFVNLLGVHDRVRWASEFSSAPCMQYLSSPIGCGHNANNPIWADEAVPEVDLADAFFVWSKDVSNRTISFTASRDHGALERAEWLKFVAAFFNKEDNANIMFEQLVRNYNQYKLRAAEAVSNHDGELPVVAWLLYRSGLDTVRISNAAYKVDLTQDAGARIMNATLLARDHGAELGGDDVNPSAQFNISNAEHKSSFVKALEKVDILVDETMFNHYGVDHVDDMNMEAFIKTLDLEDERDSIPFLSANKLLRVEGSISVMNWTDSHGMDWLERGISRPDIVLADLVRAVHQAAGHHRADLIYNVKLDEPRTLSAQSCEREQVTGSCNRAKASSICPYTYQHNDHLFHVRPFEGRCSPAAPEQGVRPIGATRTEGDCLSEDVASLLNSTVSVFPEHVRVQVDKASEFTVEYHSTYKVVTNTVRDERYVLYQCGAPVGQLEQEYPDAKLFEIPLASVATPSTTVLGFLELLGVTDRIRYTSTWATNACLQHLASNAGCDKNAVDPTDDSFELLQLAEQQEQVDAFFVWSASHNKKTVAFTSTRDGGPLSRAEWIKFVALFFNKEELANRLFDQIVRNYEESVLSGTRAVQENNGERPVMGWMRYLDFYGPKEAILSFSAYRSSYAQDSGARLLDKAEVAGKYPEAVKQDGDDLKFDLEDEASRSALRSVLMQVDIMIDTTYYANYGVDSVADINVDHFLDLFRLQNGVGLPFIDNQKLYRNDGTVNENMGLDWFEKGVARPDIVLADFLRATHQAAGHHTAEIVRSVFHDAPHVVEVESCSNDRVLEGCNEALPPAICPYTFKHNDHLFHVRPFEDRCSPAAPEQGVRPIGSSTSFLLITFIMRSEMASRLGPGTKEYTDFERTTVDALETELHHEREQGSGLPSIELVDISASGGVNAAAAGGKRRVLQDNGGTSVVASYQVTVRGASRMDQASEDAARLSSELNSASKEELRQMFDGNGLLDSFMERFGITGVSSTSTGPGSNPPGKADATPPVGSNEGNTSTGLSGGDIAGIVVGVVIGLAVVVALVAVIAMVAYRHEKRRQLAGLVYSLEGANNMSAPSKEGKEGKEGHLQVTVCADGASTPDFSTSGSSDNGEAQQKAGTKEGLSGV</sequence>
<feature type="signal peptide" evidence="3">
    <location>
        <begin position="1"/>
        <end position="24"/>
    </location>
</feature>
<feature type="region of interest" description="Disordered" evidence="1">
    <location>
        <begin position="1202"/>
        <end position="1233"/>
    </location>
</feature>
<proteinExistence type="predicted"/>
<protein>
    <submittedName>
        <fullName evidence="4">Uncharacterized protein</fullName>
    </submittedName>
</protein>